<reference evidence="3" key="1">
    <citation type="submission" date="2023-08" db="EMBL/GenBank/DDBJ databases">
        <title>Comparative genomics and taxonomic characterization of three novel marine species of genus Marivirga.</title>
        <authorList>
            <person name="Muhammad N."/>
            <person name="Kim S.-G."/>
        </authorList>
    </citation>
    <scope>NUCLEOTIDE SEQUENCE [LARGE SCALE GENOMIC DNA]</scope>
    <source>
        <strain evidence="3">ABR2-2</strain>
    </source>
</reference>
<feature type="transmembrane region" description="Helical" evidence="1">
    <location>
        <begin position="55"/>
        <end position="74"/>
    </location>
</feature>
<dbReference type="GO" id="GO:0006508">
    <property type="term" value="P:proteolysis"/>
    <property type="evidence" value="ECO:0007669"/>
    <property type="project" value="UniProtKB-KW"/>
</dbReference>
<feature type="transmembrane region" description="Helical" evidence="1">
    <location>
        <begin position="80"/>
        <end position="102"/>
    </location>
</feature>
<keyword evidence="4" id="KW-1185">Reference proteome</keyword>
<feature type="domain" description="CAAX prenyl protease 2/Lysostaphin resistance protein A-like" evidence="2">
    <location>
        <begin position="158"/>
        <end position="244"/>
    </location>
</feature>
<dbReference type="RefSeq" id="WP_308358255.1">
    <property type="nucleotide sequence ID" value="NZ_CP129970.2"/>
</dbReference>
<protein>
    <submittedName>
        <fullName evidence="3">CPBP family glutamic-type intramembrane protease</fullName>
        <ecNumber evidence="3">3.4.-.-</ecNumber>
    </submittedName>
</protein>
<evidence type="ECO:0000313" key="4">
    <source>
        <dbReference type="Proteomes" id="UP001244443"/>
    </source>
</evidence>
<dbReference type="GO" id="GO:0004175">
    <property type="term" value="F:endopeptidase activity"/>
    <property type="evidence" value="ECO:0007669"/>
    <property type="project" value="UniProtKB-ARBA"/>
</dbReference>
<sequence>MQEIKPEEISIVECHNCGAKQKINYRFCNKCGAQNIKSFKNKLKKDRDYSKNLKYLAMYTLILLPLLVISSFTMNEFHLLVIWTISFALLDIIFASIQPEVWRLFKIGHLKLKPLLLVVLIGLVSAVVVHVSVEKLNLFLDLDTYKYDEIFGGSEYSLIYGIVLIALFPAIFEELAFRGFIFNNLERLAGKKSAIWGSSFLFGLVHFSLLSLYWLIPFGLILAYFRNKYNTLLYGIVGHFVHNATITVIDHYQLF</sequence>
<dbReference type="InterPro" id="IPR003675">
    <property type="entry name" value="Rce1/LyrA-like_dom"/>
</dbReference>
<dbReference type="EMBL" id="CP129970">
    <property type="protein sequence ID" value="WMN07939.1"/>
    <property type="molecule type" value="Genomic_DNA"/>
</dbReference>
<accession>A0AA51RDI2</accession>
<organism evidence="3 4">
    <name type="scientific">Marivirga arenosa</name>
    <dbReference type="NCBI Taxonomy" id="3059076"/>
    <lineage>
        <taxon>Bacteria</taxon>
        <taxon>Pseudomonadati</taxon>
        <taxon>Bacteroidota</taxon>
        <taxon>Cytophagia</taxon>
        <taxon>Cytophagales</taxon>
        <taxon>Marivirgaceae</taxon>
        <taxon>Marivirga</taxon>
    </lineage>
</organism>
<name>A0AA51RDI2_9BACT</name>
<dbReference type="EC" id="3.4.-.-" evidence="3"/>
<keyword evidence="1" id="KW-0472">Membrane</keyword>
<keyword evidence="1" id="KW-0812">Transmembrane</keyword>
<feature type="transmembrane region" description="Helical" evidence="1">
    <location>
        <begin position="193"/>
        <end position="225"/>
    </location>
</feature>
<dbReference type="Pfam" id="PF02517">
    <property type="entry name" value="Rce1-like"/>
    <property type="match status" value="1"/>
</dbReference>
<dbReference type="PANTHER" id="PTHR43592:SF15">
    <property type="entry name" value="CAAX AMINO TERMINAL PROTEASE FAMILY PROTEIN"/>
    <property type="match status" value="1"/>
</dbReference>
<feature type="transmembrane region" description="Helical" evidence="1">
    <location>
        <begin position="114"/>
        <end position="133"/>
    </location>
</feature>
<evidence type="ECO:0000313" key="3">
    <source>
        <dbReference type="EMBL" id="WMN07939.1"/>
    </source>
</evidence>
<evidence type="ECO:0000256" key="1">
    <source>
        <dbReference type="SAM" id="Phobius"/>
    </source>
</evidence>
<dbReference type="Proteomes" id="UP001244443">
    <property type="component" value="Chromosome"/>
</dbReference>
<dbReference type="GO" id="GO:0080120">
    <property type="term" value="P:CAAX-box protein maturation"/>
    <property type="evidence" value="ECO:0007669"/>
    <property type="project" value="UniProtKB-ARBA"/>
</dbReference>
<keyword evidence="3" id="KW-0645">Protease</keyword>
<dbReference type="PANTHER" id="PTHR43592">
    <property type="entry name" value="CAAX AMINO TERMINAL PROTEASE"/>
    <property type="match status" value="1"/>
</dbReference>
<dbReference type="AlphaFoldDB" id="A0AA51RDI2"/>
<keyword evidence="3" id="KW-0378">Hydrolase</keyword>
<feature type="transmembrane region" description="Helical" evidence="1">
    <location>
        <begin position="231"/>
        <end position="249"/>
    </location>
</feature>
<proteinExistence type="predicted"/>
<evidence type="ECO:0000259" key="2">
    <source>
        <dbReference type="Pfam" id="PF02517"/>
    </source>
</evidence>
<feature type="transmembrane region" description="Helical" evidence="1">
    <location>
        <begin position="153"/>
        <end position="172"/>
    </location>
</feature>
<keyword evidence="1" id="KW-1133">Transmembrane helix</keyword>
<gene>
    <name evidence="3" type="ORF">QYS48_30440</name>
</gene>